<dbReference type="PIRSF" id="PIRSF006221">
    <property type="entry name" value="Ketosamine-3-kinase"/>
    <property type="match status" value="1"/>
</dbReference>
<dbReference type="InterPro" id="IPR011009">
    <property type="entry name" value="Kinase-like_dom_sf"/>
</dbReference>
<name>A0A369K590_HYPMA</name>
<dbReference type="STRING" id="39966.A0A369K590"/>
<comment type="caution">
    <text evidence="4">The sequence shown here is derived from an EMBL/GenBank/DDBJ whole genome shotgun (WGS) entry which is preliminary data.</text>
</comment>
<evidence type="ECO:0000313" key="4">
    <source>
        <dbReference type="EMBL" id="RDB28670.1"/>
    </source>
</evidence>
<dbReference type="EMBL" id="LUEZ02000010">
    <property type="protein sequence ID" value="RDB28670.1"/>
    <property type="molecule type" value="Genomic_DNA"/>
</dbReference>
<keyword evidence="3" id="KW-0418">Kinase</keyword>
<evidence type="ECO:0000256" key="3">
    <source>
        <dbReference type="PIRNR" id="PIRNR006221"/>
    </source>
</evidence>
<keyword evidence="5" id="KW-1185">Reference proteome</keyword>
<dbReference type="SUPFAM" id="SSF56112">
    <property type="entry name" value="Protein kinase-like (PK-like)"/>
    <property type="match status" value="1"/>
</dbReference>
<gene>
    <name evidence="4" type="primary">Fn3krp</name>
    <name evidence="4" type="ORF">Hypma_015780</name>
</gene>
<comment type="catalytic activity">
    <reaction evidence="2">
        <text>N(6)-D-ribulosyl-L-lysyl-[protein] + ATP = N(6)-(3-O-phospho-D-ribulosyl)-L-lysyl-[protein] + ADP + H(+)</text>
        <dbReference type="Rhea" id="RHEA:48432"/>
        <dbReference type="Rhea" id="RHEA-COMP:12103"/>
        <dbReference type="Rhea" id="RHEA-COMP:12104"/>
        <dbReference type="ChEBI" id="CHEBI:15378"/>
        <dbReference type="ChEBI" id="CHEBI:30616"/>
        <dbReference type="ChEBI" id="CHEBI:90418"/>
        <dbReference type="ChEBI" id="CHEBI:90420"/>
        <dbReference type="ChEBI" id="CHEBI:456216"/>
        <dbReference type="EC" id="2.7.1.172"/>
    </reaction>
    <physiologicalReaction direction="left-to-right" evidence="2">
        <dbReference type="Rhea" id="RHEA:48433"/>
    </physiologicalReaction>
</comment>
<dbReference type="InterPro" id="IPR016477">
    <property type="entry name" value="Fructo-/Ketosamine-3-kinase"/>
</dbReference>
<comment type="similarity">
    <text evidence="3">Belongs to the fructosamine kinase family.</text>
</comment>
<accession>A0A369K590</accession>
<dbReference type="AlphaFoldDB" id="A0A369K590"/>
<dbReference type="Pfam" id="PF03881">
    <property type="entry name" value="Fructosamin_kin"/>
    <property type="match status" value="1"/>
</dbReference>
<evidence type="ECO:0000256" key="2">
    <source>
        <dbReference type="ARBA" id="ARBA00048655"/>
    </source>
</evidence>
<organism evidence="4 5">
    <name type="scientific">Hypsizygus marmoreus</name>
    <name type="common">White beech mushroom</name>
    <name type="synonym">Agaricus marmoreus</name>
    <dbReference type="NCBI Taxonomy" id="39966"/>
    <lineage>
        <taxon>Eukaryota</taxon>
        <taxon>Fungi</taxon>
        <taxon>Dikarya</taxon>
        <taxon>Basidiomycota</taxon>
        <taxon>Agaricomycotina</taxon>
        <taxon>Agaricomycetes</taxon>
        <taxon>Agaricomycetidae</taxon>
        <taxon>Agaricales</taxon>
        <taxon>Tricholomatineae</taxon>
        <taxon>Lyophyllaceae</taxon>
        <taxon>Hypsizygus</taxon>
    </lineage>
</organism>
<reference evidence="4" key="1">
    <citation type="submission" date="2018-04" db="EMBL/GenBank/DDBJ databases">
        <title>Whole genome sequencing of Hypsizygus marmoreus.</title>
        <authorList>
            <person name="Choi I.-G."/>
            <person name="Min B."/>
            <person name="Kim J.-G."/>
            <person name="Kim S."/>
            <person name="Oh Y.-L."/>
            <person name="Kong W.-S."/>
            <person name="Park H."/>
            <person name="Jeong J."/>
            <person name="Song E.-S."/>
        </authorList>
    </citation>
    <scope>NUCLEOTIDE SEQUENCE [LARGE SCALE GENOMIC DNA]</scope>
    <source>
        <strain evidence="4">51987-8</strain>
    </source>
</reference>
<evidence type="ECO:0000313" key="5">
    <source>
        <dbReference type="Proteomes" id="UP000076154"/>
    </source>
</evidence>
<dbReference type="PANTHER" id="PTHR12149:SF8">
    <property type="entry name" value="PROTEIN-RIBULOSAMINE 3-KINASE"/>
    <property type="match status" value="1"/>
</dbReference>
<proteinExistence type="inferred from homology"/>
<dbReference type="InParanoid" id="A0A369K590"/>
<dbReference type="OrthoDB" id="5772781at2759"/>
<dbReference type="GO" id="GO:0102193">
    <property type="term" value="F:protein-ribulosamine 3-kinase activity"/>
    <property type="evidence" value="ECO:0007669"/>
    <property type="project" value="UniProtKB-EC"/>
</dbReference>
<keyword evidence="3" id="KW-0808">Transferase</keyword>
<dbReference type="GO" id="GO:0016301">
    <property type="term" value="F:kinase activity"/>
    <property type="evidence" value="ECO:0007669"/>
    <property type="project" value="UniProtKB-UniRule"/>
</dbReference>
<dbReference type="EC" id="2.7.1.172" evidence="1"/>
<dbReference type="PANTHER" id="PTHR12149">
    <property type="entry name" value="FRUCTOSAMINE 3 KINASE-RELATED PROTEIN"/>
    <property type="match status" value="1"/>
</dbReference>
<dbReference type="Gene3D" id="3.90.1200.10">
    <property type="match status" value="1"/>
</dbReference>
<evidence type="ECO:0000256" key="1">
    <source>
        <dbReference type="ARBA" id="ARBA00011961"/>
    </source>
</evidence>
<sequence length="297" mass="33178">MIRREIPRVLLEHLQAIEPGAKFTGNLPKIRSSSGNLYFVKSGSPVEKEQYNGEVESLKAIEAAAPGLAPHVLSYGTDSGDKPYFISEYKDLGRITDSTGKVLATRLAEELHVYQSAYGFGFHVPTYCGATRLRNGWFKSWEECFGAMIGDLLDQLAMKRSYGELCDLGQRVRKSVIPELLGPLNIRPVLLHGDLWSGNVGVDLSTKQPIIFDPASFFGHNEADLAIARIFGGFPSSFFTTYHALHPKSDPVDQYTLRGDLYELFHYLNHTLLFGGSYADSARRKMVRLLEAKRVEE</sequence>
<dbReference type="Proteomes" id="UP000076154">
    <property type="component" value="Unassembled WGS sequence"/>
</dbReference>
<protein>
    <recommendedName>
        <fullName evidence="1">protein-ribulosamine 3-kinase</fullName>
        <ecNumber evidence="1">2.7.1.172</ecNumber>
    </recommendedName>
</protein>